<keyword evidence="1" id="KW-0521">NADP</keyword>
<evidence type="ECO:0000256" key="2">
    <source>
        <dbReference type="ARBA" id="ARBA00023002"/>
    </source>
</evidence>
<dbReference type="InterPro" id="IPR036291">
    <property type="entry name" value="NAD(P)-bd_dom_sf"/>
</dbReference>
<name>A0A139AY72_GONPJ</name>
<protein>
    <submittedName>
        <fullName evidence="4">NAD(P)H quinone oxidoreductase, PIG3 family</fullName>
    </submittedName>
</protein>
<dbReference type="PANTHER" id="PTHR48106:SF18">
    <property type="entry name" value="QUINONE OXIDOREDUCTASE PIG3"/>
    <property type="match status" value="1"/>
</dbReference>
<keyword evidence="5" id="KW-1185">Reference proteome</keyword>
<dbReference type="Gene3D" id="3.90.180.10">
    <property type="entry name" value="Medium-chain alcohol dehydrogenases, catalytic domain"/>
    <property type="match status" value="1"/>
</dbReference>
<dbReference type="Pfam" id="PF00107">
    <property type="entry name" value="ADH_zinc_N"/>
    <property type="match status" value="1"/>
</dbReference>
<dbReference type="InterPro" id="IPR013154">
    <property type="entry name" value="ADH-like_N"/>
</dbReference>
<dbReference type="OrthoDB" id="203908at2759"/>
<dbReference type="InterPro" id="IPR013149">
    <property type="entry name" value="ADH-like_C"/>
</dbReference>
<dbReference type="Pfam" id="PF08240">
    <property type="entry name" value="ADH_N"/>
    <property type="match status" value="1"/>
</dbReference>
<dbReference type="EMBL" id="KQ965732">
    <property type="protein sequence ID" value="KXS21669.1"/>
    <property type="molecule type" value="Genomic_DNA"/>
</dbReference>
<dbReference type="SMART" id="SM00829">
    <property type="entry name" value="PKS_ER"/>
    <property type="match status" value="1"/>
</dbReference>
<reference evidence="4 5" key="1">
    <citation type="journal article" date="2015" name="Genome Biol. Evol.">
        <title>Phylogenomic analyses indicate that early fungi evolved digesting cell walls of algal ancestors of land plants.</title>
        <authorList>
            <person name="Chang Y."/>
            <person name="Wang S."/>
            <person name="Sekimoto S."/>
            <person name="Aerts A.L."/>
            <person name="Choi C."/>
            <person name="Clum A."/>
            <person name="LaButti K.M."/>
            <person name="Lindquist E.A."/>
            <person name="Yee Ngan C."/>
            <person name="Ohm R.A."/>
            <person name="Salamov A.A."/>
            <person name="Grigoriev I.V."/>
            <person name="Spatafora J.W."/>
            <person name="Berbee M.L."/>
        </authorList>
    </citation>
    <scope>NUCLEOTIDE SEQUENCE [LARGE SCALE GENOMIC DNA]</scope>
    <source>
        <strain evidence="4 5">JEL478</strain>
    </source>
</reference>
<sequence length="333" mass="35422">MSSIMRAVTVKPPGGLADLAIGTIPRPSPRADQLLVKVAFAGLNRADTLQRSGAYPPPADAPATMGLEVSGEVVEIGAEAQGKGFKVGDNVCGLVGGGGYAEYCAINIGNVLQIPRGFSLEQAAAIPEVFMTAYQALIHISQLKKGEDALIHAGASGVGTAAIQLAKSWGARRIIVTAGTDAKCAFTKSLGATHAINYKTTDWKSEVLAITEKRGVDVIIDFVAGSYFNSNLEALAVDGRMTILALLGGPVVEKATIGHFLRKRLRVEGSTLRSRSKEYQAQLAELIRRDCIPKFESGELRPVIDTVYAFEDIAKGHQHLEEDKSLGKVLLRL</sequence>
<dbReference type="InterPro" id="IPR020843">
    <property type="entry name" value="ER"/>
</dbReference>
<feature type="domain" description="Enoyl reductase (ER)" evidence="3">
    <location>
        <begin position="14"/>
        <end position="331"/>
    </location>
</feature>
<dbReference type="SUPFAM" id="SSF51735">
    <property type="entry name" value="NAD(P)-binding Rossmann-fold domains"/>
    <property type="match status" value="1"/>
</dbReference>
<evidence type="ECO:0000259" key="3">
    <source>
        <dbReference type="SMART" id="SM00829"/>
    </source>
</evidence>
<dbReference type="STRING" id="1344416.A0A139AY72"/>
<dbReference type="InterPro" id="IPR011032">
    <property type="entry name" value="GroES-like_sf"/>
</dbReference>
<dbReference type="NCBIfam" id="TIGR02824">
    <property type="entry name" value="quinone_pig3"/>
    <property type="match status" value="1"/>
</dbReference>
<gene>
    <name evidence="4" type="ORF">M427DRAFT_118705</name>
</gene>
<dbReference type="Proteomes" id="UP000070544">
    <property type="component" value="Unassembled WGS sequence"/>
</dbReference>
<dbReference type="GO" id="GO:0070402">
    <property type="term" value="F:NADPH binding"/>
    <property type="evidence" value="ECO:0007669"/>
    <property type="project" value="TreeGrafter"/>
</dbReference>
<dbReference type="SUPFAM" id="SSF50129">
    <property type="entry name" value="GroES-like"/>
    <property type="match status" value="1"/>
</dbReference>
<organism evidence="4 5">
    <name type="scientific">Gonapodya prolifera (strain JEL478)</name>
    <name type="common">Monoblepharis prolifera</name>
    <dbReference type="NCBI Taxonomy" id="1344416"/>
    <lineage>
        <taxon>Eukaryota</taxon>
        <taxon>Fungi</taxon>
        <taxon>Fungi incertae sedis</taxon>
        <taxon>Chytridiomycota</taxon>
        <taxon>Chytridiomycota incertae sedis</taxon>
        <taxon>Monoblepharidomycetes</taxon>
        <taxon>Monoblepharidales</taxon>
        <taxon>Gonapodyaceae</taxon>
        <taxon>Gonapodya</taxon>
    </lineage>
</organism>
<dbReference type="GO" id="GO:0016651">
    <property type="term" value="F:oxidoreductase activity, acting on NAD(P)H"/>
    <property type="evidence" value="ECO:0007669"/>
    <property type="project" value="TreeGrafter"/>
</dbReference>
<evidence type="ECO:0000256" key="1">
    <source>
        <dbReference type="ARBA" id="ARBA00022857"/>
    </source>
</evidence>
<dbReference type="Gene3D" id="3.40.50.720">
    <property type="entry name" value="NAD(P)-binding Rossmann-like Domain"/>
    <property type="match status" value="1"/>
</dbReference>
<evidence type="ECO:0000313" key="4">
    <source>
        <dbReference type="EMBL" id="KXS21669.1"/>
    </source>
</evidence>
<proteinExistence type="predicted"/>
<dbReference type="CDD" id="cd05276">
    <property type="entry name" value="p53_inducible_oxidoreductase"/>
    <property type="match status" value="1"/>
</dbReference>
<dbReference type="InterPro" id="IPR014189">
    <property type="entry name" value="Quinone_OxRdtase_PIG3"/>
</dbReference>
<accession>A0A139AY72</accession>
<evidence type="ECO:0000313" key="5">
    <source>
        <dbReference type="Proteomes" id="UP000070544"/>
    </source>
</evidence>
<dbReference type="AlphaFoldDB" id="A0A139AY72"/>
<keyword evidence="2" id="KW-0560">Oxidoreductase</keyword>
<dbReference type="OMA" id="WAEVPDP"/>
<dbReference type="PANTHER" id="PTHR48106">
    <property type="entry name" value="QUINONE OXIDOREDUCTASE PIG3-RELATED"/>
    <property type="match status" value="1"/>
</dbReference>